<dbReference type="PANTHER" id="PTHR11547">
    <property type="entry name" value="ARGININE OR CREATINE KINASE"/>
    <property type="match status" value="1"/>
</dbReference>
<comment type="caution">
    <text evidence="5">Lacks conserved residue(s) required for the propagation of feature annotation.</text>
</comment>
<dbReference type="GO" id="GO:0005615">
    <property type="term" value="C:extracellular space"/>
    <property type="evidence" value="ECO:0007669"/>
    <property type="project" value="TreeGrafter"/>
</dbReference>
<sequence length="353" mass="39924">MLQDILKTPLIPWQDGSGDLTDVVLDSRIRLSRNLKKYVFPDKATDAELAAVLAEGERYMPSLNTLGGGTYESIHLYDLTSWEREVLAERHLVSASHIQKPQNRGLLLRQDGAVSIMINEDDHFCIQTGAAGLQLDKAWEDATQVDDALEAKLNFAFRDDFGYLTASPSLTGTGLIAGVILHLPGLVLMKRLNRIVQGITKLGFTMCGMYTERNEYIGNVFQVTNQITLGVSEEDIIGQLKKLATQIVQEERNCRNLLWTHNQNAVKDRFFRNYGVLSHAWMLDFYETIDFLSDFRMGIDFGIIQERPQAYHALLTAAGPAYLQWQAGKELNDEEQDLQRAKVIRQLLQDYAI</sequence>
<gene>
    <name evidence="7" type="ORF">HF872_06540</name>
</gene>
<evidence type="ECO:0000313" key="7">
    <source>
        <dbReference type="EMBL" id="NME28279.1"/>
    </source>
</evidence>
<proteinExistence type="inferred from homology"/>
<evidence type="ECO:0000259" key="6">
    <source>
        <dbReference type="PROSITE" id="PS51510"/>
    </source>
</evidence>
<dbReference type="InterPro" id="IPR000749">
    <property type="entry name" value="ATP-guanido_PTrfase"/>
</dbReference>
<dbReference type="EMBL" id="JABAFG010000009">
    <property type="protein sequence ID" value="NME28279.1"/>
    <property type="molecule type" value="Genomic_DNA"/>
</dbReference>
<keyword evidence="3 5" id="KW-0418">Kinase</keyword>
<dbReference type="Gene3D" id="3.30.590.10">
    <property type="entry name" value="Glutamine synthetase/guanido kinase, catalytic domain"/>
    <property type="match status" value="1"/>
</dbReference>
<dbReference type="InterPro" id="IPR023660">
    <property type="entry name" value="Arg_Kinase"/>
</dbReference>
<evidence type="ECO:0000313" key="8">
    <source>
        <dbReference type="Proteomes" id="UP000591071"/>
    </source>
</evidence>
<dbReference type="AlphaFoldDB" id="A0A848BZ32"/>
<dbReference type="GO" id="GO:0046314">
    <property type="term" value="P:phosphocreatine biosynthetic process"/>
    <property type="evidence" value="ECO:0007669"/>
    <property type="project" value="InterPro"/>
</dbReference>
<dbReference type="PANTHER" id="PTHR11547:SF38">
    <property type="entry name" value="ARGININE KINASE 1-RELATED"/>
    <property type="match status" value="1"/>
</dbReference>
<feature type="binding site" evidence="5">
    <location>
        <begin position="207"/>
        <end position="212"/>
    </location>
    <ligand>
        <name>ATP</name>
        <dbReference type="ChEBI" id="CHEBI:30616"/>
    </ligand>
</feature>
<dbReference type="InterPro" id="IPR014746">
    <property type="entry name" value="Gln_synth/guanido_kin_cat_dom"/>
</dbReference>
<feature type="binding site" evidence="5">
    <location>
        <begin position="176"/>
        <end position="180"/>
    </location>
    <ligand>
        <name>ATP</name>
        <dbReference type="ChEBI" id="CHEBI:30616"/>
    </ligand>
</feature>
<keyword evidence="4 5" id="KW-0067">ATP-binding</keyword>
<name>A0A848BZ32_9FIRM</name>
<dbReference type="RefSeq" id="WP_170087548.1">
    <property type="nucleotide sequence ID" value="NZ_JABAFG010000009.1"/>
</dbReference>
<feature type="domain" description="Phosphagen kinase C-terminal" evidence="6">
    <location>
        <begin position="23"/>
        <end position="254"/>
    </location>
</feature>
<organism evidence="7 8">
    <name type="scientific">Megasphaera hexanoica</name>
    <dbReference type="NCBI Taxonomy" id="1675036"/>
    <lineage>
        <taxon>Bacteria</taxon>
        <taxon>Bacillati</taxon>
        <taxon>Bacillota</taxon>
        <taxon>Negativicutes</taxon>
        <taxon>Veillonellales</taxon>
        <taxon>Veillonellaceae</taxon>
        <taxon>Megasphaera</taxon>
    </lineage>
</organism>
<keyword evidence="1 5" id="KW-0808">Transferase</keyword>
<accession>A0A848BZ32</accession>
<keyword evidence="2 5" id="KW-0547">Nucleotide-binding</keyword>
<comment type="similarity">
    <text evidence="5">Belongs to the ATP:guanido phosphotransferase family.</text>
</comment>
<feature type="binding site" evidence="5">
    <location>
        <begin position="26"/>
        <end position="30"/>
    </location>
    <ligand>
        <name>ATP</name>
        <dbReference type="ChEBI" id="CHEBI:30616"/>
    </ligand>
</feature>
<evidence type="ECO:0000256" key="1">
    <source>
        <dbReference type="ARBA" id="ARBA00022679"/>
    </source>
</evidence>
<comment type="caution">
    <text evidence="7">The sequence shown here is derived from an EMBL/GenBank/DDBJ whole genome shotgun (WGS) entry which is preliminary data.</text>
</comment>
<dbReference type="Pfam" id="PF00217">
    <property type="entry name" value="ATP-gua_Ptrans"/>
    <property type="match status" value="1"/>
</dbReference>
<reference evidence="7 8" key="1">
    <citation type="submission" date="2020-04" db="EMBL/GenBank/DDBJ databases">
        <authorList>
            <person name="Hitch T.C.A."/>
            <person name="Wylensek D."/>
            <person name="Clavel T."/>
        </authorList>
    </citation>
    <scope>NUCLEOTIDE SEQUENCE [LARGE SCALE GENOMIC DNA]</scope>
    <source>
        <strain evidence="7 8">Oil-RF-744-FAT-WT-6-1</strain>
    </source>
</reference>
<dbReference type="SUPFAM" id="SSF55931">
    <property type="entry name" value="Glutamine synthetase/guanido kinase"/>
    <property type="match status" value="1"/>
</dbReference>
<dbReference type="CDD" id="cd07930">
    <property type="entry name" value="bacterial_phosphagen_kinase"/>
    <property type="match status" value="1"/>
</dbReference>
<dbReference type="Proteomes" id="UP000591071">
    <property type="component" value="Unassembled WGS sequence"/>
</dbReference>
<evidence type="ECO:0000256" key="5">
    <source>
        <dbReference type="PROSITE-ProRule" id="PRU00843"/>
    </source>
</evidence>
<evidence type="ECO:0000256" key="3">
    <source>
        <dbReference type="ARBA" id="ARBA00022777"/>
    </source>
</evidence>
<dbReference type="GO" id="GO:0005524">
    <property type="term" value="F:ATP binding"/>
    <property type="evidence" value="ECO:0007669"/>
    <property type="project" value="UniProtKB-UniRule"/>
</dbReference>
<feature type="binding site" evidence="5">
    <location>
        <position position="91"/>
    </location>
    <ligand>
        <name>ATP</name>
        <dbReference type="ChEBI" id="CHEBI:30616"/>
    </ligand>
</feature>
<dbReference type="InterPro" id="IPR022414">
    <property type="entry name" value="ATP-guanido_PTrfase_cat"/>
</dbReference>
<dbReference type="GO" id="GO:0004111">
    <property type="term" value="F:creatine kinase activity"/>
    <property type="evidence" value="ECO:0007669"/>
    <property type="project" value="InterPro"/>
</dbReference>
<dbReference type="PROSITE" id="PS51510">
    <property type="entry name" value="PHOSPHAGEN_KINASE_C"/>
    <property type="match status" value="1"/>
</dbReference>
<evidence type="ECO:0000256" key="4">
    <source>
        <dbReference type="ARBA" id="ARBA00022840"/>
    </source>
</evidence>
<protein>
    <submittedName>
        <fullName evidence="7">Protein arginine kinase</fullName>
    </submittedName>
</protein>
<evidence type="ECO:0000256" key="2">
    <source>
        <dbReference type="ARBA" id="ARBA00022741"/>
    </source>
</evidence>